<feature type="compositionally biased region" description="Polar residues" evidence="2">
    <location>
        <begin position="1045"/>
        <end position="1063"/>
    </location>
</feature>
<feature type="region of interest" description="Disordered" evidence="2">
    <location>
        <begin position="247"/>
        <end position="266"/>
    </location>
</feature>
<feature type="compositionally biased region" description="Acidic residues" evidence="2">
    <location>
        <begin position="1033"/>
        <end position="1044"/>
    </location>
</feature>
<proteinExistence type="predicted"/>
<feature type="compositionally biased region" description="Basic and acidic residues" evidence="2">
    <location>
        <begin position="969"/>
        <end position="986"/>
    </location>
</feature>
<feature type="coiled-coil region" evidence="1">
    <location>
        <begin position="568"/>
        <end position="595"/>
    </location>
</feature>
<dbReference type="OrthoDB" id="306306at2759"/>
<organism evidence="3 4">
    <name type="scientific">Stylonychia lemnae</name>
    <name type="common">Ciliate</name>
    <dbReference type="NCBI Taxonomy" id="5949"/>
    <lineage>
        <taxon>Eukaryota</taxon>
        <taxon>Sar</taxon>
        <taxon>Alveolata</taxon>
        <taxon>Ciliophora</taxon>
        <taxon>Intramacronucleata</taxon>
        <taxon>Spirotrichea</taxon>
        <taxon>Stichotrichia</taxon>
        <taxon>Sporadotrichida</taxon>
        <taxon>Oxytrichidae</taxon>
        <taxon>Stylonychinae</taxon>
        <taxon>Stylonychia</taxon>
    </lineage>
</organism>
<feature type="coiled-coil region" evidence="1">
    <location>
        <begin position="417"/>
        <end position="477"/>
    </location>
</feature>
<feature type="compositionally biased region" description="Polar residues" evidence="2">
    <location>
        <begin position="57"/>
        <end position="67"/>
    </location>
</feature>
<feature type="region of interest" description="Disordered" evidence="2">
    <location>
        <begin position="1"/>
        <end position="136"/>
    </location>
</feature>
<evidence type="ECO:0000256" key="1">
    <source>
        <dbReference type="SAM" id="Coils"/>
    </source>
</evidence>
<evidence type="ECO:0000313" key="4">
    <source>
        <dbReference type="Proteomes" id="UP000039865"/>
    </source>
</evidence>
<feature type="compositionally biased region" description="Polar residues" evidence="2">
    <location>
        <begin position="990"/>
        <end position="1019"/>
    </location>
</feature>
<keyword evidence="1" id="KW-0175">Coiled coil</keyword>
<protein>
    <submittedName>
        <fullName evidence="3">Uncharacterized protein</fullName>
    </submittedName>
</protein>
<keyword evidence="4" id="KW-1185">Reference proteome</keyword>
<feature type="region of interest" description="Disordered" evidence="2">
    <location>
        <begin position="645"/>
        <end position="676"/>
    </location>
</feature>
<name>A0A078AXU3_STYLE</name>
<feature type="compositionally biased region" description="Acidic residues" evidence="2">
    <location>
        <begin position="86"/>
        <end position="96"/>
    </location>
</feature>
<feature type="compositionally biased region" description="Low complexity" evidence="2">
    <location>
        <begin position="941"/>
        <end position="959"/>
    </location>
</feature>
<feature type="region of interest" description="Disordered" evidence="2">
    <location>
        <begin position="932"/>
        <end position="1063"/>
    </location>
</feature>
<feature type="compositionally biased region" description="Acidic residues" evidence="2">
    <location>
        <begin position="13"/>
        <end position="26"/>
    </location>
</feature>
<gene>
    <name evidence="3" type="primary">Contig12000.g608</name>
    <name evidence="3" type="ORF">STYLEM_15148</name>
</gene>
<evidence type="ECO:0000256" key="2">
    <source>
        <dbReference type="SAM" id="MobiDB-lite"/>
    </source>
</evidence>
<feature type="compositionally biased region" description="Low complexity" evidence="2">
    <location>
        <begin position="1227"/>
        <end position="1236"/>
    </location>
</feature>
<feature type="coiled-coil region" evidence="1">
    <location>
        <begin position="343"/>
        <end position="370"/>
    </location>
</feature>
<feature type="region of interest" description="Disordered" evidence="2">
    <location>
        <begin position="1438"/>
        <end position="1458"/>
    </location>
</feature>
<reference evidence="3 4" key="1">
    <citation type="submission" date="2014-06" db="EMBL/GenBank/DDBJ databases">
        <authorList>
            <person name="Swart Estienne"/>
        </authorList>
    </citation>
    <scope>NUCLEOTIDE SEQUENCE [LARGE SCALE GENOMIC DNA]</scope>
    <source>
        <strain evidence="3 4">130c</strain>
    </source>
</reference>
<feature type="compositionally biased region" description="Low complexity" evidence="2">
    <location>
        <begin position="97"/>
        <end position="115"/>
    </location>
</feature>
<feature type="region of interest" description="Disordered" evidence="2">
    <location>
        <begin position="829"/>
        <end position="884"/>
    </location>
</feature>
<feature type="compositionally biased region" description="Basic and acidic residues" evidence="2">
    <location>
        <begin position="1020"/>
        <end position="1032"/>
    </location>
</feature>
<dbReference type="Proteomes" id="UP000039865">
    <property type="component" value="Unassembled WGS sequence"/>
</dbReference>
<feature type="compositionally biased region" description="Polar residues" evidence="2">
    <location>
        <begin position="1216"/>
        <end position="1226"/>
    </location>
</feature>
<dbReference type="InParanoid" id="A0A078AXU3"/>
<feature type="compositionally biased region" description="Low complexity" evidence="2">
    <location>
        <begin position="839"/>
        <end position="856"/>
    </location>
</feature>
<dbReference type="EMBL" id="CCKQ01014302">
    <property type="protein sequence ID" value="CDW86057.1"/>
    <property type="molecule type" value="Genomic_DNA"/>
</dbReference>
<feature type="region of interest" description="Disordered" evidence="2">
    <location>
        <begin position="1369"/>
        <end position="1400"/>
    </location>
</feature>
<feature type="compositionally biased region" description="Basic and acidic residues" evidence="2">
    <location>
        <begin position="69"/>
        <end position="80"/>
    </location>
</feature>
<evidence type="ECO:0000313" key="3">
    <source>
        <dbReference type="EMBL" id="CDW86057.1"/>
    </source>
</evidence>
<feature type="compositionally biased region" description="Polar residues" evidence="2">
    <location>
        <begin position="27"/>
        <end position="36"/>
    </location>
</feature>
<feature type="coiled-coil region" evidence="1">
    <location>
        <begin position="896"/>
        <end position="926"/>
    </location>
</feature>
<feature type="region of interest" description="Disordered" evidence="2">
    <location>
        <begin position="1216"/>
        <end position="1236"/>
    </location>
</feature>
<accession>A0A078AXU3</accession>
<sequence>MCQRDNIDAILDNYDDEMFEREEDTATQEMPNIQNKKASERSVHSSQSQKSGKKSNGTRGVQSNQDSLILRDKSQRENKDQYALPGDDEEADEDYYDQNANNQQMQQQSQQVSNSHTNDRSQVIHQEPQPIRDNFQNRPMTEQNAHQNQEYMTEQFQLNNSSNGAGNMIEYQGSNNKSIIKANTSGGIVDLKASTFSQSNQRPTTQGVIGYNVVPAFNNSMNTYQNNGIAYEDFRANSNPNINNLNSFNRKHSDKPPINLNSNKNSQIQSDKDYQAQDGPFHGDVKTLNTSSPLKNFVQRENSTGANVLQINRKKIRELLYGGSASRVNGYNNQQSMTNYLEKEQLQNERRNLKLQMNSMKDENLRLKTKLQSNIQEMTKKDKDIEILTMKLQQQQLGQSQQTSYKAEGNIFESFLVSQLKRQNRDLKQELESKDLTLEKLRRDLKLSKSAEIEVEMQQYIDECMRLRNLLENYMMNPSMFSTSQLQAQQQMTQQQNQVQVDQQVIDQYNQLQNVLFEKTNLLQREMDLRNQIQLQLMSEKEMREKNERKWDLQEQKIKKFNQITEENKRKQKIISDKQAEVSRLKEEVELYREKAKERDQIYNKNKELVTKQYSYQSSIDYKDKKIHDQSQQISQLQDEIRKLQKQRQNNSPERKVTEKMLTLGGGGGTDQKQLTYSGQKSEVKIDKTVLTKNQLNYTPNQVEIIFRAIKGQALTTIKDAMGFKNYYNSHKDDIHKEIEFIQKLDIQQQIVNHLHLNSDNYLSELKSAPMKYNVFTDLERFVENRLNIQEKDQKKFVIFHLIYSNSPSINEVNYQGLVDLIQNMNNAGNETPASVKGSNNQTPPQLQQQLSSDQSRASNKYAKAQSQAQTHQEYETSQIIDQHQQQQYSSKTQVLQKKSTEQLNIQEQEEEYEAESTEKVQVEVVNDKIQSDRNQITNRSQLSQKSQKSQISNKLIQQNSKPMTNRESILEEKKQGVDHSAKPSDDLNEQQAPSTVRVNENIQESNAQFNPPQMPSDTKVSKHAEKAKQDQDDYEQDDFEDATEQNNSNLKEPNSQNVSGNQMNINQNQYENDVQNASANEEQEVSIQITEDQMLDIAEQVFQTLADSLKSQNMTVKQAFGEYIQVIDQLEDEKDVLVIAGGDFLMVLQSIIGGDGLSILETSCLMRVLSKQEKDHSFNCIVVSELQLVLENFGITSNNVTSNQDVSGINQSMINDQSKDQSLPPNQQQNTTNTKKLTKKNFIKDAVWRGMTKNVGQNDGGELIYQVFREIIKRFDDNTQQMLAIIKQGSYEQLVKSKKKELKLDLIKREDLLAILENQTQLALSDDQNIQEALSILLQIDAKYPDVLQYKLIQTLVKEVSGRMQKEEEEQKTLQEFYQPQGEDSENEEGGESKGRKAEVLNFDQLINEDDDEEYNHYLDQDEKKAAAAGKLQIQSKALGPIAEDQINEDTQSPVKH</sequence>